<dbReference type="GO" id="GO:0008289">
    <property type="term" value="F:lipid binding"/>
    <property type="evidence" value="ECO:0007669"/>
    <property type="project" value="UniProtKB-KW"/>
</dbReference>
<reference evidence="2" key="1">
    <citation type="submission" date="2009-08" db="EMBL/GenBank/DDBJ databases">
        <authorList>
            <person name="Weinstock G."/>
            <person name="Sodergren E."/>
            <person name="Clifton S."/>
            <person name="Fulton L."/>
            <person name="Fulton B."/>
            <person name="Courtney L."/>
            <person name="Fronick C."/>
            <person name="Harrison M."/>
            <person name="Strong C."/>
            <person name="Farmer C."/>
            <person name="Delahaunty K."/>
            <person name="Markovic C."/>
            <person name="Hall O."/>
            <person name="Minx P."/>
            <person name="Tomlinson C."/>
            <person name="Mitreva M."/>
            <person name="Nelson J."/>
            <person name="Hou S."/>
            <person name="Wollam A."/>
            <person name="Pepin K.H."/>
            <person name="Johnson M."/>
            <person name="Bhonagiri V."/>
            <person name="Nash W.E."/>
            <person name="Warren W."/>
            <person name="Chinwalla A."/>
            <person name="Mardis E.R."/>
            <person name="Wilson R.K."/>
        </authorList>
    </citation>
    <scope>NUCLEOTIDE SEQUENCE [LARGE SCALE GENOMIC DNA]</scope>
    <source>
        <strain evidence="2">A2-165</strain>
    </source>
</reference>
<dbReference type="STRING" id="411483.FAEPRAA2165_00682"/>
<dbReference type="AlphaFoldDB" id="C7H334"/>
<organism evidence="2 3">
    <name type="scientific">Faecalibacterium duncaniae (strain DSM 17677 / JCM 31915 / A2-165)</name>
    <name type="common">Faecalibacterium prausnitzii</name>
    <dbReference type="NCBI Taxonomy" id="411483"/>
    <lineage>
        <taxon>Bacteria</taxon>
        <taxon>Bacillati</taxon>
        <taxon>Bacillota</taxon>
        <taxon>Clostridia</taxon>
        <taxon>Eubacteriales</taxon>
        <taxon>Oscillospiraceae</taxon>
        <taxon>Faecalibacterium</taxon>
    </lineage>
</organism>
<sequence>MTFPVVSGIFLYDFLIDLVGLSVLGPVGGITMIRILTDSASDILPAEAEQLGVTVIPLNVTLEDGTVLRDGVDMTPTVYYGVMARCHKLPTTSQPSPELFQRFFLEAAAAGDEVVGIFLSHELSGTCQCARLAADMANVDNVLFVDSENVCLGESLLVRLAVQLRDAGKTAGQIAATLEHAKEHLHLVAVIDDLKYLRKGGRLPAAVAVAGGMLGIKPLITIKEGKVVMAGKARGLPGAYVALFKKIEELGGISTCADALAGYTLAPREVQPIQTYLQENLGRNEALVRQIGCVIGTHAGPGAFGLAFLDEGFTF</sequence>
<dbReference type="PROSITE" id="PS51482">
    <property type="entry name" value="DEGV"/>
    <property type="match status" value="1"/>
</dbReference>
<keyword evidence="3" id="KW-1185">Reference proteome</keyword>
<protein>
    <submittedName>
        <fullName evidence="2">EDD domain protein, DegV family</fullName>
    </submittedName>
</protein>
<accession>C7H334</accession>
<dbReference type="PATRIC" id="fig|411483.3.peg.552"/>
<dbReference type="NCBIfam" id="TIGR00762">
    <property type="entry name" value="DegV"/>
    <property type="match status" value="1"/>
</dbReference>
<dbReference type="InterPro" id="IPR043168">
    <property type="entry name" value="DegV_C"/>
</dbReference>
<name>C7H334_FAED2</name>
<evidence type="ECO:0000256" key="1">
    <source>
        <dbReference type="ARBA" id="ARBA00023121"/>
    </source>
</evidence>
<proteinExistence type="predicted"/>
<dbReference type="Gene3D" id="3.30.1180.10">
    <property type="match status" value="1"/>
</dbReference>
<dbReference type="InterPro" id="IPR050270">
    <property type="entry name" value="DegV_domain_contain"/>
</dbReference>
<gene>
    <name evidence="2" type="ORF">FAEPRAA2165_00682</name>
</gene>
<evidence type="ECO:0000313" key="3">
    <source>
        <dbReference type="Proteomes" id="UP000004619"/>
    </source>
</evidence>
<dbReference type="Proteomes" id="UP000004619">
    <property type="component" value="Unassembled WGS sequence"/>
</dbReference>
<dbReference type="PANTHER" id="PTHR33434">
    <property type="entry name" value="DEGV DOMAIN-CONTAINING PROTEIN DR_1986-RELATED"/>
    <property type="match status" value="1"/>
</dbReference>
<evidence type="ECO:0000313" key="2">
    <source>
        <dbReference type="EMBL" id="EEU97768.1"/>
    </source>
</evidence>
<dbReference type="PANTHER" id="PTHR33434:SF2">
    <property type="entry name" value="FATTY ACID-BINDING PROTEIN TM_1468"/>
    <property type="match status" value="1"/>
</dbReference>
<dbReference type="Gene3D" id="3.40.50.10170">
    <property type="match status" value="1"/>
</dbReference>
<dbReference type="eggNOG" id="COG1307">
    <property type="taxonomic scope" value="Bacteria"/>
</dbReference>
<dbReference type="SUPFAM" id="SSF82549">
    <property type="entry name" value="DAK1/DegV-like"/>
    <property type="match status" value="1"/>
</dbReference>
<comment type="caution">
    <text evidence="2">The sequence shown here is derived from an EMBL/GenBank/DDBJ whole genome shotgun (WGS) entry which is preliminary data.</text>
</comment>
<keyword evidence="1" id="KW-0446">Lipid-binding</keyword>
<dbReference type="InterPro" id="IPR003797">
    <property type="entry name" value="DegV"/>
</dbReference>
<dbReference type="HOGENOM" id="CLU_048251_4_2_9"/>
<dbReference type="EMBL" id="ACOP02000009">
    <property type="protein sequence ID" value="EEU97768.1"/>
    <property type="molecule type" value="Genomic_DNA"/>
</dbReference>
<dbReference type="Pfam" id="PF02645">
    <property type="entry name" value="DegV"/>
    <property type="match status" value="1"/>
</dbReference>